<dbReference type="OrthoDB" id="63199at2759"/>
<feature type="chain" id="PRO_5040745715" description="Choloylglycine hydrolase/NAAA C-terminal domain-containing protein" evidence="3">
    <location>
        <begin position="27"/>
        <end position="366"/>
    </location>
</feature>
<keyword evidence="6" id="KW-1185">Reference proteome</keyword>
<dbReference type="GO" id="GO:0016787">
    <property type="term" value="F:hydrolase activity"/>
    <property type="evidence" value="ECO:0007669"/>
    <property type="project" value="UniProtKB-KW"/>
</dbReference>
<reference evidence="6" key="1">
    <citation type="journal article" date="2023" name="Commun. Biol.">
        <title>Genome analysis of Parmales, the sister group of diatoms, reveals the evolutionary specialization of diatoms from phago-mixotrophs to photoautotrophs.</title>
        <authorList>
            <person name="Ban H."/>
            <person name="Sato S."/>
            <person name="Yoshikawa S."/>
            <person name="Yamada K."/>
            <person name="Nakamura Y."/>
            <person name="Ichinomiya M."/>
            <person name="Sato N."/>
            <person name="Blanc-Mathieu R."/>
            <person name="Endo H."/>
            <person name="Kuwata A."/>
            <person name="Ogata H."/>
        </authorList>
    </citation>
    <scope>NUCLEOTIDE SEQUENCE [LARGE SCALE GENOMIC DNA]</scope>
</reference>
<dbReference type="PANTHER" id="PTHR35527:SF2">
    <property type="entry name" value="HYDROLASE"/>
    <property type="match status" value="1"/>
</dbReference>
<keyword evidence="2" id="KW-0378">Hydrolase</keyword>
<organism evidence="5 6">
    <name type="scientific">Triparma columacea</name>
    <dbReference type="NCBI Taxonomy" id="722753"/>
    <lineage>
        <taxon>Eukaryota</taxon>
        <taxon>Sar</taxon>
        <taxon>Stramenopiles</taxon>
        <taxon>Ochrophyta</taxon>
        <taxon>Bolidophyceae</taxon>
        <taxon>Parmales</taxon>
        <taxon>Triparmaceae</taxon>
        <taxon>Triparma</taxon>
    </lineage>
</organism>
<feature type="signal peptide" evidence="3">
    <location>
        <begin position="1"/>
        <end position="26"/>
    </location>
</feature>
<dbReference type="InterPro" id="IPR052193">
    <property type="entry name" value="Peptidase_C59"/>
</dbReference>
<proteinExistence type="inferred from homology"/>
<dbReference type="Proteomes" id="UP001165065">
    <property type="component" value="Unassembled WGS sequence"/>
</dbReference>
<evidence type="ECO:0000256" key="2">
    <source>
        <dbReference type="ARBA" id="ARBA00022801"/>
    </source>
</evidence>
<dbReference type="Gene3D" id="3.60.60.10">
    <property type="entry name" value="Penicillin V Acylase, Chain A"/>
    <property type="match status" value="1"/>
</dbReference>
<dbReference type="AlphaFoldDB" id="A0A9W7FZB9"/>
<evidence type="ECO:0000256" key="1">
    <source>
        <dbReference type="ARBA" id="ARBA00006625"/>
    </source>
</evidence>
<evidence type="ECO:0000313" key="6">
    <source>
        <dbReference type="Proteomes" id="UP001165065"/>
    </source>
</evidence>
<comment type="caution">
    <text evidence="5">The sequence shown here is derived from an EMBL/GenBank/DDBJ whole genome shotgun (WGS) entry which is preliminary data.</text>
</comment>
<feature type="domain" description="Choloylglycine hydrolase/NAAA C-terminal" evidence="4">
    <location>
        <begin position="27"/>
        <end position="335"/>
    </location>
</feature>
<gene>
    <name evidence="5" type="ORF">TrCOL_g5424</name>
</gene>
<dbReference type="InterPro" id="IPR029055">
    <property type="entry name" value="Ntn_hydrolases_N"/>
</dbReference>
<dbReference type="SUPFAM" id="SSF56235">
    <property type="entry name" value="N-terminal nucleophile aminohydrolases (Ntn hydrolases)"/>
    <property type="match status" value="1"/>
</dbReference>
<accession>A0A9W7FZB9</accession>
<sequence>MGRNSEGVLMMKSFIAFFFLAYSAHACTTVHLSADDAGGLVVGRTMELGNAHDLLSRWELVAHDRGTVKSKLGDNVHGFVSIDVLHNEKSAVTLTDGMNEHGLTVSVQTFRTAEYQDRKMRDFLHTVTNFELAKVLLGHAKTVNEVEDLLQKIRVVGNTSPEEWRCHWAIQDSNGRSIVVEYIKGELVVHDNGDVGVLTNDPSYEWHLSNLDQYASVAPSQPDASAWSAGSHPSAVGHGLNLMGVPGGFSPASRFVRCFILKQHLTYTAPPTTEEEAVAAITGILNNVHISKGFVPLLVDDTKDDSHEITHWSVLKLPGKAEFWFRSYADMTWRRVEVGGLEWGTGRTFERIKMDDGVGVVDVHLQ</sequence>
<comment type="similarity">
    <text evidence="1">Belongs to the peptidase C59 family.</text>
</comment>
<dbReference type="PANTHER" id="PTHR35527">
    <property type="entry name" value="CHOLOYLGLYCINE HYDROLASE"/>
    <property type="match status" value="1"/>
</dbReference>
<dbReference type="EMBL" id="BRYA01000675">
    <property type="protein sequence ID" value="GMI29036.1"/>
    <property type="molecule type" value="Genomic_DNA"/>
</dbReference>
<protein>
    <recommendedName>
        <fullName evidence="4">Choloylglycine hydrolase/NAAA C-terminal domain-containing protein</fullName>
    </recommendedName>
</protein>
<evidence type="ECO:0000313" key="5">
    <source>
        <dbReference type="EMBL" id="GMI29036.1"/>
    </source>
</evidence>
<evidence type="ECO:0000259" key="4">
    <source>
        <dbReference type="Pfam" id="PF02275"/>
    </source>
</evidence>
<dbReference type="InterPro" id="IPR029132">
    <property type="entry name" value="CBAH/NAAA_C"/>
</dbReference>
<name>A0A9W7FZB9_9STRA</name>
<dbReference type="Pfam" id="PF02275">
    <property type="entry name" value="CBAH"/>
    <property type="match status" value="1"/>
</dbReference>
<evidence type="ECO:0000256" key="3">
    <source>
        <dbReference type="SAM" id="SignalP"/>
    </source>
</evidence>
<keyword evidence="3" id="KW-0732">Signal</keyword>